<dbReference type="PANTHER" id="PTHR47326">
    <property type="entry name" value="TRANSPOSABLE ELEMENT TC3 TRANSPOSASE-LIKE PROTEIN"/>
    <property type="match status" value="1"/>
</dbReference>
<keyword evidence="3" id="KW-1185">Reference proteome</keyword>
<sequence>MSILSDLTSCDFFLWGYLKSKVYVGGVLTLTTLKVNILLTVLNNPLDLLLSAVENVVYRMQCVVHEKGAHIEGYHIPSPRKQFY</sequence>
<dbReference type="EMBL" id="BGPR01043815">
    <property type="protein sequence ID" value="GBO20459.1"/>
    <property type="molecule type" value="Genomic_DNA"/>
</dbReference>
<evidence type="ECO:0000313" key="2">
    <source>
        <dbReference type="EMBL" id="GBO20459.1"/>
    </source>
</evidence>
<proteinExistence type="predicted"/>
<accession>A0A4Y2V5A5</accession>
<gene>
    <name evidence="2" type="ORF">AVEN_125406_1</name>
    <name evidence="1" type="ORF">AVEN_80346_1</name>
</gene>
<reference evidence="2 3" key="1">
    <citation type="journal article" date="2019" name="Sci. Rep.">
        <title>Orb-weaving spider Araneus ventricosus genome elucidates the spidroin gene catalogue.</title>
        <authorList>
            <person name="Kono N."/>
            <person name="Nakamura H."/>
            <person name="Ohtoshi R."/>
            <person name="Moran D.A.P."/>
            <person name="Shinohara A."/>
            <person name="Yoshida Y."/>
            <person name="Fujiwara M."/>
            <person name="Mori M."/>
            <person name="Tomita M."/>
            <person name="Arakawa K."/>
        </authorList>
    </citation>
    <scope>NUCLEOTIDE SEQUENCE [LARGE SCALE GENOMIC DNA]</scope>
</reference>
<dbReference type="Proteomes" id="UP000499080">
    <property type="component" value="Unassembled WGS sequence"/>
</dbReference>
<name>A0A4Y2V5A5_ARAVE</name>
<dbReference type="AlphaFoldDB" id="A0A4Y2V5A5"/>
<protein>
    <submittedName>
        <fullName evidence="2">Uncharacterized protein</fullName>
    </submittedName>
</protein>
<dbReference type="EMBL" id="BGPR01043698">
    <property type="protein sequence ID" value="GBO20329.1"/>
    <property type="molecule type" value="Genomic_DNA"/>
</dbReference>
<evidence type="ECO:0000313" key="1">
    <source>
        <dbReference type="EMBL" id="GBO20329.1"/>
    </source>
</evidence>
<comment type="caution">
    <text evidence="2">The sequence shown here is derived from an EMBL/GenBank/DDBJ whole genome shotgun (WGS) entry which is preliminary data.</text>
</comment>
<dbReference type="GO" id="GO:0003676">
    <property type="term" value="F:nucleic acid binding"/>
    <property type="evidence" value="ECO:0007669"/>
    <property type="project" value="InterPro"/>
</dbReference>
<evidence type="ECO:0000313" key="3">
    <source>
        <dbReference type="Proteomes" id="UP000499080"/>
    </source>
</evidence>
<dbReference type="Gene3D" id="3.30.420.10">
    <property type="entry name" value="Ribonuclease H-like superfamily/Ribonuclease H"/>
    <property type="match status" value="1"/>
</dbReference>
<dbReference type="InterPro" id="IPR036397">
    <property type="entry name" value="RNaseH_sf"/>
</dbReference>
<organism evidence="2 3">
    <name type="scientific">Araneus ventricosus</name>
    <name type="common">Orbweaver spider</name>
    <name type="synonym">Epeira ventricosa</name>
    <dbReference type="NCBI Taxonomy" id="182803"/>
    <lineage>
        <taxon>Eukaryota</taxon>
        <taxon>Metazoa</taxon>
        <taxon>Ecdysozoa</taxon>
        <taxon>Arthropoda</taxon>
        <taxon>Chelicerata</taxon>
        <taxon>Arachnida</taxon>
        <taxon>Araneae</taxon>
        <taxon>Araneomorphae</taxon>
        <taxon>Entelegynae</taxon>
        <taxon>Araneoidea</taxon>
        <taxon>Araneidae</taxon>
        <taxon>Araneus</taxon>
    </lineage>
</organism>
<dbReference type="PANTHER" id="PTHR47326:SF1">
    <property type="entry name" value="HTH PSQ-TYPE DOMAIN-CONTAINING PROTEIN"/>
    <property type="match status" value="1"/>
</dbReference>